<name>A0A0F7FGD5_9CREN</name>
<dbReference type="Pfam" id="PF10120">
    <property type="entry name" value="ThiN"/>
    <property type="match status" value="1"/>
</dbReference>
<keyword evidence="4" id="KW-1185">Reference proteome</keyword>
<dbReference type="InterPro" id="IPR001387">
    <property type="entry name" value="Cro/C1-type_HTH"/>
</dbReference>
<dbReference type="InterPro" id="IPR010982">
    <property type="entry name" value="Lambda_DNA-bd_dom_sf"/>
</dbReference>
<dbReference type="GO" id="GO:0003677">
    <property type="term" value="F:DNA binding"/>
    <property type="evidence" value="ECO:0007669"/>
    <property type="project" value="InterPro"/>
</dbReference>
<keyword evidence="1" id="KW-0812">Transmembrane</keyword>
<dbReference type="SUPFAM" id="SSF53639">
    <property type="entry name" value="AraD/HMP-PK domain-like"/>
    <property type="match status" value="1"/>
</dbReference>
<dbReference type="Pfam" id="PF01381">
    <property type="entry name" value="HTH_3"/>
    <property type="match status" value="1"/>
</dbReference>
<dbReference type="CDD" id="cd00093">
    <property type="entry name" value="HTH_XRE"/>
    <property type="match status" value="1"/>
</dbReference>
<protein>
    <recommendedName>
        <fullName evidence="2">HTH cro/C1-type domain-containing protein</fullName>
    </recommendedName>
</protein>
<dbReference type="Proteomes" id="UP000067434">
    <property type="component" value="Chromosome"/>
</dbReference>
<dbReference type="KEGG" id="thf:MA03_01130"/>
<proteinExistence type="predicted"/>
<dbReference type="PANTHER" id="PTHR40730:SF4">
    <property type="entry name" value="TRANSCRIPTIONAL REGULATOR"/>
    <property type="match status" value="1"/>
</dbReference>
<dbReference type="SUPFAM" id="SSF47413">
    <property type="entry name" value="lambda repressor-like DNA-binding domains"/>
    <property type="match status" value="1"/>
</dbReference>
<dbReference type="Gene3D" id="3.40.225.10">
    <property type="entry name" value="Class II aldolase/adducin N-terminal domain"/>
    <property type="match status" value="1"/>
</dbReference>
<dbReference type="AlphaFoldDB" id="A0A0F7FGD5"/>
<dbReference type="HOGENOM" id="CLU_054903_0_0_2"/>
<reference evidence="3 4" key="1">
    <citation type="journal article" date="2015" name="Stand. Genomic Sci.">
        <title>Complete genome sequence of and proposal of Thermofilum uzonense sp. nov. a novel hyperthermophilic crenarchaeon and emended description of the genus Thermofilum.</title>
        <authorList>
            <person name="Toshchakov S.V."/>
            <person name="Korzhenkov A.A."/>
            <person name="Samarov N.I."/>
            <person name="Mazunin I.O."/>
            <person name="Mozhey O.I."/>
            <person name="Shmyr I.S."/>
            <person name="Derbikova K.S."/>
            <person name="Taranov E.A."/>
            <person name="Dominova I.N."/>
            <person name="Bonch-Osmolovskaya E.A."/>
            <person name="Patrushev M.V."/>
            <person name="Podosokorskaya O.A."/>
            <person name="Kublanov I.V."/>
        </authorList>
    </citation>
    <scope>NUCLEOTIDE SEQUENCE [LARGE SCALE GENOMIC DNA]</scope>
    <source>
        <strain evidence="3 4">1807-2</strain>
    </source>
</reference>
<dbReference type="PATRIC" id="fig|1550241.5.peg.230"/>
<dbReference type="Gene3D" id="1.10.260.40">
    <property type="entry name" value="lambda repressor-like DNA-binding domains"/>
    <property type="match status" value="1"/>
</dbReference>
<sequence length="364" mass="41072">MKFNVIFYNLVMRKMGYMQVLYFTYIFFQAKIYNLVLYERLCISMFPEGIAFNIFVPGFRKILVNELRKRGLSQTEIARALGVTQAAVSKMMRNNRNSIIRDMELLNVQISEIELIARKIADYVAKGEINTAGMLANRYWLLILAGGDACKAHEKYGWRRSECYICTKMVYPDLDVSKGLAMADIERALMILSSSNEFPFLIPEVLSNLALAIPGAKGLFDVVAIPGRISPDKRGGILYRKPEFGASRHLGGVLLSIDGKYRAVMNIKYDRFVEEALVTMDLKFKEFSSSEYPAANPVAAAAPVLFDECPDCQILVDNGADYIEPNVYIFGRRAVEVANIAVSLAEIYVTILRKHNLQYSLLSQ</sequence>
<evidence type="ECO:0000259" key="2">
    <source>
        <dbReference type="PROSITE" id="PS50943"/>
    </source>
</evidence>
<gene>
    <name evidence="3" type="ORF">MA03_01130</name>
</gene>
<dbReference type="PROSITE" id="PS50943">
    <property type="entry name" value="HTH_CROC1"/>
    <property type="match status" value="1"/>
</dbReference>
<accession>A0A0F7FGD5</accession>
<dbReference type="STRING" id="1550241.MA03_01130"/>
<evidence type="ECO:0000313" key="3">
    <source>
        <dbReference type="EMBL" id="AKG38167.1"/>
    </source>
</evidence>
<organism evidence="3 4">
    <name type="scientific">Infirmifilum uzonense</name>
    <dbReference type="NCBI Taxonomy" id="1550241"/>
    <lineage>
        <taxon>Archaea</taxon>
        <taxon>Thermoproteota</taxon>
        <taxon>Thermoprotei</taxon>
        <taxon>Thermofilales</taxon>
        <taxon>Thermofilaceae</taxon>
        <taxon>Infirmifilum</taxon>
    </lineage>
</organism>
<dbReference type="InterPro" id="IPR036409">
    <property type="entry name" value="Aldolase_II/adducin_N_sf"/>
</dbReference>
<feature type="transmembrane region" description="Helical" evidence="1">
    <location>
        <begin position="20"/>
        <end position="38"/>
    </location>
</feature>
<keyword evidence="1" id="KW-0472">Membrane</keyword>
<dbReference type="InterPro" id="IPR019293">
    <property type="entry name" value="ThiN"/>
</dbReference>
<feature type="domain" description="HTH cro/C1-type" evidence="2">
    <location>
        <begin position="63"/>
        <end position="113"/>
    </location>
</feature>
<evidence type="ECO:0000313" key="4">
    <source>
        <dbReference type="Proteomes" id="UP000067434"/>
    </source>
</evidence>
<dbReference type="EMBL" id="CP009961">
    <property type="protein sequence ID" value="AKG38167.1"/>
    <property type="molecule type" value="Genomic_DNA"/>
</dbReference>
<dbReference type="PANTHER" id="PTHR40730">
    <property type="entry name" value="TRANSCRIPTIONAL REGULATOR PROTEIN-LIKE PROTEIN"/>
    <property type="match status" value="1"/>
</dbReference>
<keyword evidence="1" id="KW-1133">Transmembrane helix</keyword>
<evidence type="ECO:0000256" key="1">
    <source>
        <dbReference type="SAM" id="Phobius"/>
    </source>
</evidence>